<sequence>AQVRGLIDGEPAVGWVNDYFLEMKQ</sequence>
<dbReference type="EMBL" id="LAZR01011482">
    <property type="protein sequence ID" value="KKM61446.1"/>
    <property type="molecule type" value="Genomic_DNA"/>
</dbReference>
<gene>
    <name evidence="1" type="ORF">LCGC14_1531620</name>
</gene>
<accession>A0A0F9JGJ5</accession>
<protein>
    <submittedName>
        <fullName evidence="1">Uncharacterized protein</fullName>
    </submittedName>
</protein>
<reference evidence="1" key="1">
    <citation type="journal article" date="2015" name="Nature">
        <title>Complex archaea that bridge the gap between prokaryotes and eukaryotes.</title>
        <authorList>
            <person name="Spang A."/>
            <person name="Saw J.H."/>
            <person name="Jorgensen S.L."/>
            <person name="Zaremba-Niedzwiedzka K."/>
            <person name="Martijn J."/>
            <person name="Lind A.E."/>
            <person name="van Eijk R."/>
            <person name="Schleper C."/>
            <person name="Guy L."/>
            <person name="Ettema T.J."/>
        </authorList>
    </citation>
    <scope>NUCLEOTIDE SEQUENCE</scope>
</reference>
<organism evidence="1">
    <name type="scientific">marine sediment metagenome</name>
    <dbReference type="NCBI Taxonomy" id="412755"/>
    <lineage>
        <taxon>unclassified sequences</taxon>
        <taxon>metagenomes</taxon>
        <taxon>ecological metagenomes</taxon>
    </lineage>
</organism>
<comment type="caution">
    <text evidence="1">The sequence shown here is derived from an EMBL/GenBank/DDBJ whole genome shotgun (WGS) entry which is preliminary data.</text>
</comment>
<evidence type="ECO:0000313" key="1">
    <source>
        <dbReference type="EMBL" id="KKM61446.1"/>
    </source>
</evidence>
<feature type="non-terminal residue" evidence="1">
    <location>
        <position position="1"/>
    </location>
</feature>
<proteinExistence type="predicted"/>
<name>A0A0F9JGJ5_9ZZZZ</name>
<dbReference type="AlphaFoldDB" id="A0A0F9JGJ5"/>